<dbReference type="PROSITE" id="PS01124">
    <property type="entry name" value="HTH_ARAC_FAMILY_2"/>
    <property type="match status" value="1"/>
</dbReference>
<protein>
    <submittedName>
        <fullName evidence="6">Helix-turn-helix transcriptional regulator</fullName>
    </submittedName>
</protein>
<keyword evidence="4" id="KW-1133">Transmembrane helix</keyword>
<proteinExistence type="predicted"/>
<keyword evidence="2" id="KW-0238">DNA-binding</keyword>
<evidence type="ECO:0000313" key="7">
    <source>
        <dbReference type="Proteomes" id="UP001165962"/>
    </source>
</evidence>
<reference evidence="6" key="1">
    <citation type="submission" date="2020-03" db="EMBL/GenBank/DDBJ databases">
        <title>Draft sequencing of Paenibacilllus sp. S3N08.</title>
        <authorList>
            <person name="Kim D.-U."/>
        </authorList>
    </citation>
    <scope>NUCLEOTIDE SEQUENCE</scope>
    <source>
        <strain evidence="6">S3N08</strain>
    </source>
</reference>
<keyword evidence="4" id="KW-0472">Membrane</keyword>
<dbReference type="PANTHER" id="PTHR43280:SF10">
    <property type="entry name" value="REGULATORY PROTEIN POCR"/>
    <property type="match status" value="1"/>
</dbReference>
<dbReference type="Gene3D" id="1.10.10.60">
    <property type="entry name" value="Homeodomain-like"/>
    <property type="match status" value="2"/>
</dbReference>
<accession>A0ABX0JJQ5</accession>
<feature type="transmembrane region" description="Helical" evidence="4">
    <location>
        <begin position="263"/>
        <end position="292"/>
    </location>
</feature>
<evidence type="ECO:0000313" key="6">
    <source>
        <dbReference type="EMBL" id="NHN35038.1"/>
    </source>
</evidence>
<dbReference type="PANTHER" id="PTHR43280">
    <property type="entry name" value="ARAC-FAMILY TRANSCRIPTIONAL REGULATOR"/>
    <property type="match status" value="1"/>
</dbReference>
<dbReference type="Proteomes" id="UP001165962">
    <property type="component" value="Unassembled WGS sequence"/>
</dbReference>
<dbReference type="EMBL" id="JAAOIW010000025">
    <property type="protein sequence ID" value="NHN35038.1"/>
    <property type="molecule type" value="Genomic_DNA"/>
</dbReference>
<feature type="domain" description="HTH araC/xylS-type" evidence="5">
    <location>
        <begin position="653"/>
        <end position="751"/>
    </location>
</feature>
<organism evidence="6 7">
    <name type="scientific">Paenibacillus agricola</name>
    <dbReference type="NCBI Taxonomy" id="2716264"/>
    <lineage>
        <taxon>Bacteria</taxon>
        <taxon>Bacillati</taxon>
        <taxon>Bacillota</taxon>
        <taxon>Bacilli</taxon>
        <taxon>Bacillales</taxon>
        <taxon>Paenibacillaceae</taxon>
        <taxon>Paenibacillus</taxon>
    </lineage>
</organism>
<dbReference type="SUPFAM" id="SSF46689">
    <property type="entry name" value="Homeodomain-like"/>
    <property type="match status" value="2"/>
</dbReference>
<evidence type="ECO:0000256" key="3">
    <source>
        <dbReference type="ARBA" id="ARBA00023163"/>
    </source>
</evidence>
<feature type="transmembrane region" description="Helical" evidence="4">
    <location>
        <begin position="12"/>
        <end position="34"/>
    </location>
</feature>
<name>A0ABX0JJQ5_9BACL</name>
<evidence type="ECO:0000256" key="2">
    <source>
        <dbReference type="ARBA" id="ARBA00023125"/>
    </source>
</evidence>
<keyword evidence="3" id="KW-0804">Transcription</keyword>
<dbReference type="InterPro" id="IPR018060">
    <property type="entry name" value="HTH_AraC"/>
</dbReference>
<comment type="caution">
    <text evidence="6">The sequence shown here is derived from an EMBL/GenBank/DDBJ whole genome shotgun (WGS) entry which is preliminary data.</text>
</comment>
<keyword evidence="4" id="KW-0812">Transmembrane</keyword>
<dbReference type="PROSITE" id="PS00041">
    <property type="entry name" value="HTH_ARAC_FAMILY_1"/>
    <property type="match status" value="1"/>
</dbReference>
<evidence type="ECO:0000259" key="5">
    <source>
        <dbReference type="PROSITE" id="PS01124"/>
    </source>
</evidence>
<dbReference type="InterPro" id="IPR018062">
    <property type="entry name" value="HTH_AraC-typ_CS"/>
</dbReference>
<sequence length="751" mass="88218">MLKSKHWFYKMLFSYLPIFFIVTSFLFLSFFLVISGYIKDSTIKANEILSEQVNQAVENILEPIDKIIIREIVVDDTLRQYFNELRNERYTLYQAHQKMNNIKANYSNIDSIYMFRQIDGLIITDNSLISLEDFEDRAFIKELTDEPKFKSWSGKRIYKDHKKSTETAVVSLVRKVPFSTGIQGLIVVNIQVEAIRELVVNMSASKISFVHLLDVSGNSIFSTRETEQAQDREKLPDDSNKELTRIKSPYTEWEIRTGVKEKFFFDFFSTFPIVWFSLGLLSIVIGSVWIVYVTRQNYKPIESLIVVIDQIFKKKNNDLFAKGNQDEIRFISMAIDQLVEQANKFENQFEVDVLRLRRNLFMELLEGTAKMNMAEWKRELARLGLPGEFDLVALSILEIDKYADFCRRYSNRDQYLLKFVTFSVMNEIAQQQQIRLWAEWISDSQLGMIVMADHITGGATELFTSQIDQACSKAITWANENLEFSITFGIGGTTSFIEEIPQLYDDTLDALKYKSILGNKRIIHYSELPSKTKVDIYNHIQLIRSIAQSYRMGEEKWQTDYIQLMHELRNGFTREDVISMLHYLMYYMDREVMELSETIRDKWKQVAMPSLTLLLDSFEMLEEFHEQSLQILLSMLLEIHVLREHGNKYQLIHSMRQYIEDNFADPSLSLIHLSDEFNLSTRHLSRLFKDEFGEKFVDYLVRFRMERAKLLLKDTNEPVQTVTLKVGYMHSFSFIRVFKKTIGITPGDFRK</sequence>
<dbReference type="InterPro" id="IPR009057">
    <property type="entry name" value="Homeodomain-like_sf"/>
</dbReference>
<evidence type="ECO:0000256" key="4">
    <source>
        <dbReference type="SAM" id="Phobius"/>
    </source>
</evidence>
<keyword evidence="1" id="KW-0805">Transcription regulation</keyword>
<dbReference type="RefSeq" id="WP_166157116.1">
    <property type="nucleotide sequence ID" value="NZ_JAAOIW010000025.1"/>
</dbReference>
<evidence type="ECO:0000256" key="1">
    <source>
        <dbReference type="ARBA" id="ARBA00023015"/>
    </source>
</evidence>
<keyword evidence="7" id="KW-1185">Reference proteome</keyword>
<dbReference type="SMART" id="SM00342">
    <property type="entry name" value="HTH_ARAC"/>
    <property type="match status" value="1"/>
</dbReference>
<dbReference type="Pfam" id="PF12833">
    <property type="entry name" value="HTH_18"/>
    <property type="match status" value="1"/>
</dbReference>
<gene>
    <name evidence="6" type="ORF">G9U52_35505</name>
</gene>